<evidence type="ECO:0000256" key="1">
    <source>
        <dbReference type="SAM" id="SignalP"/>
    </source>
</evidence>
<accession>A0A1Z4LT40</accession>
<dbReference type="SUPFAM" id="SSF51126">
    <property type="entry name" value="Pectin lyase-like"/>
    <property type="match status" value="3"/>
</dbReference>
<reference evidence="3 4" key="1">
    <citation type="submission" date="2017-06" db="EMBL/GenBank/DDBJ databases">
        <title>Genome sequencing of cyanobaciteial culture collection at National Institute for Environmental Studies (NIES).</title>
        <authorList>
            <person name="Hirose Y."/>
            <person name="Shimura Y."/>
            <person name="Fujisawa T."/>
            <person name="Nakamura Y."/>
            <person name="Kawachi M."/>
        </authorList>
    </citation>
    <scope>NUCLEOTIDE SEQUENCE [LARGE SCALE GENOMIC DNA]</scope>
    <source>
        <strain evidence="3 4">NIES-267</strain>
    </source>
</reference>
<evidence type="ECO:0000259" key="2">
    <source>
        <dbReference type="SMART" id="SM00912"/>
    </source>
</evidence>
<dbReference type="Pfam" id="PF05860">
    <property type="entry name" value="TPS"/>
    <property type="match status" value="1"/>
</dbReference>
<dbReference type="OrthoDB" id="474851at2"/>
<evidence type="ECO:0000313" key="3">
    <source>
        <dbReference type="EMBL" id="BAY84238.1"/>
    </source>
</evidence>
<sequence length="822" mass="84492">MKGIAFSLGFISSLLTLGIVLPGAAQVTSDNTTNTTIKLDSNKFNILNGIQKGNNLYHSFKEFSIPTGGEAIFNNSSDIVNIINRVTGGNISNIDGLIKANGNANLFLINPAGIVFGENARLDIGGSFLGSTAESILFEDGFEFSALNAQSDSLLTVSVPLGLQMGQNPGDINVRGTGHPLNRPAIVPIVGTAENMGLNVKADQTLALIAGDITLDGGILTAADGHLELGSVQDGEVSLKPSSQGWQFSYNSVQNFQDIRLLKQALVDASGLDGGSIQVRGNNIDLQDGSLVLLRNSGFLPSGNININAANNLTINGTIPDGSLASGVIGQVLGTGAGGTIFVQANQANLSDGGVILNETYSTAAGGNIIIDVANTLTLSGFSPLNLLSSSAITSTSFSDGDAGEIIASARNLILENGGVLSTTSFGKGNGGNLTVNATDSIEIIIDTPIFFFPSSITAESIVAGNAGNLEINTGKLSMSGGGSIFASTRSSGKAGDILINASESIEVSGGAQLPDTLFLPTLISSDAKPLPPDVQLLFGASSLPSGDSGSIKINTPILKIEKGAGITVGNAGTGKAGNLDIQAGTIYLDNQGQITAATESGGGGNISLQTQDLLLLRNSSLINTEAKGTGNGGNITINSPVIVGFENSDIIANAVEGNGGNIDITTQGIFGLEFRDELTEENDITASSQFGVKGTVAINNISIDPSSGLTELPAELKDSSQQISSGCSRNSDSTFVATGKGGIPQNPNERVDAKLTWSDVRDLSTFQQRNINSQVVTTSNKPAIVEATGFIRNRDGEIELVAAQPNPFIMKQVAECSRANT</sequence>
<dbReference type="InterPro" id="IPR008638">
    <property type="entry name" value="FhaB/CdiA-like_TPS"/>
</dbReference>
<organism evidence="3 4">
    <name type="scientific">Calothrix parasitica NIES-267</name>
    <dbReference type="NCBI Taxonomy" id="1973488"/>
    <lineage>
        <taxon>Bacteria</taxon>
        <taxon>Bacillati</taxon>
        <taxon>Cyanobacteriota</taxon>
        <taxon>Cyanophyceae</taxon>
        <taxon>Nostocales</taxon>
        <taxon>Calotrichaceae</taxon>
        <taxon>Calothrix</taxon>
    </lineage>
</organism>
<dbReference type="NCBIfam" id="TIGR01901">
    <property type="entry name" value="adhes_NPXG"/>
    <property type="match status" value="1"/>
</dbReference>
<dbReference type="Gene3D" id="2.160.20.10">
    <property type="entry name" value="Single-stranded right-handed beta-helix, Pectin lyase-like"/>
    <property type="match status" value="2"/>
</dbReference>
<evidence type="ECO:0000313" key="4">
    <source>
        <dbReference type="Proteomes" id="UP000218418"/>
    </source>
</evidence>
<feature type="chain" id="PRO_5012238648" evidence="1">
    <location>
        <begin position="26"/>
        <end position="822"/>
    </location>
</feature>
<feature type="signal peptide" evidence="1">
    <location>
        <begin position="1"/>
        <end position="25"/>
    </location>
</feature>
<dbReference type="EMBL" id="AP018227">
    <property type="protein sequence ID" value="BAY84238.1"/>
    <property type="molecule type" value="Genomic_DNA"/>
</dbReference>
<dbReference type="AlphaFoldDB" id="A0A1Z4LT40"/>
<dbReference type="SMART" id="SM00912">
    <property type="entry name" value="Haemagg_act"/>
    <property type="match status" value="1"/>
</dbReference>
<name>A0A1Z4LT40_9CYAN</name>
<feature type="domain" description="Filamentous haemagglutinin FhaB/tRNA nuclease CdiA-like TPS" evidence="2">
    <location>
        <begin position="11"/>
        <end position="139"/>
    </location>
</feature>
<dbReference type="Proteomes" id="UP000218418">
    <property type="component" value="Chromosome"/>
</dbReference>
<dbReference type="InterPro" id="IPR012334">
    <property type="entry name" value="Pectin_lyas_fold"/>
</dbReference>
<gene>
    <name evidence="3" type="ORF">NIES267_37340</name>
</gene>
<dbReference type="InterPro" id="IPR011050">
    <property type="entry name" value="Pectin_lyase_fold/virulence"/>
</dbReference>
<protein>
    <submittedName>
        <fullName evidence="3">Filamentous hemagglutinin family outer membrane protein</fullName>
    </submittedName>
</protein>
<proteinExistence type="predicted"/>
<keyword evidence="1" id="KW-0732">Signal</keyword>
<keyword evidence="4" id="KW-1185">Reference proteome</keyword>